<dbReference type="Gene3D" id="1.10.10.10">
    <property type="entry name" value="Winged helix-like DNA-binding domain superfamily/Winged helix DNA-binding domain"/>
    <property type="match status" value="1"/>
</dbReference>
<dbReference type="EMBL" id="QRAN01000030">
    <property type="protein sequence ID" value="RLQ20356.1"/>
    <property type="molecule type" value="Genomic_DNA"/>
</dbReference>
<sequence length="138" mass="15436">MTNRIFKRQDTGLDSEEAAVLDQVCEHGRMSQREIGKVVAKTPSSVSRHIESLVQKGEDRIAGHRICRCRPLFHPGVNVWVPVQTNRRQRQPQRAVDQAGEAVHGYWRGWRSSRLSGTRLARAPSTIRAAADSISGAK</sequence>
<keyword evidence="2" id="KW-1185">Reference proteome</keyword>
<accession>A0A3L7DTF5</accession>
<dbReference type="InterPro" id="IPR036390">
    <property type="entry name" value="WH_DNA-bd_sf"/>
</dbReference>
<protein>
    <submittedName>
        <fullName evidence="1">Winged helix-turn-helix transcriptional regulator</fullName>
    </submittedName>
</protein>
<evidence type="ECO:0000313" key="1">
    <source>
        <dbReference type="EMBL" id="RLQ20356.1"/>
    </source>
</evidence>
<proteinExistence type="predicted"/>
<gene>
    <name evidence="1" type="ORF">DWB85_18075</name>
</gene>
<dbReference type="AlphaFoldDB" id="A0A3L7DTF5"/>
<evidence type="ECO:0000313" key="2">
    <source>
        <dbReference type="Proteomes" id="UP000265509"/>
    </source>
</evidence>
<dbReference type="Proteomes" id="UP000265509">
    <property type="component" value="Unassembled WGS sequence"/>
</dbReference>
<comment type="caution">
    <text evidence="1">The sequence shown here is derived from an EMBL/GenBank/DDBJ whole genome shotgun (WGS) entry which is preliminary data.</text>
</comment>
<organism evidence="1 2">
    <name type="scientific">Seongchinamella sediminis</name>
    <dbReference type="NCBI Taxonomy" id="2283635"/>
    <lineage>
        <taxon>Bacteria</taxon>
        <taxon>Pseudomonadati</taxon>
        <taxon>Pseudomonadota</taxon>
        <taxon>Gammaproteobacteria</taxon>
        <taxon>Cellvibrionales</taxon>
        <taxon>Halieaceae</taxon>
        <taxon>Seongchinamella</taxon>
    </lineage>
</organism>
<dbReference type="InterPro" id="IPR036388">
    <property type="entry name" value="WH-like_DNA-bd_sf"/>
</dbReference>
<dbReference type="Pfam" id="PF13412">
    <property type="entry name" value="HTH_24"/>
    <property type="match status" value="1"/>
</dbReference>
<name>A0A3L7DTF5_9GAMM</name>
<reference evidence="1 2" key="1">
    <citation type="submission" date="2018-07" db="EMBL/GenBank/DDBJ databases">
        <title>Halioglobus sp. genome submission.</title>
        <authorList>
            <person name="Ye M.-Q."/>
            <person name="Du Z.-J."/>
        </authorList>
    </citation>
    <scope>NUCLEOTIDE SEQUENCE [LARGE SCALE GENOMIC DNA]</scope>
    <source>
        <strain evidence="1 2">U0301</strain>
    </source>
</reference>
<dbReference type="SUPFAM" id="SSF46785">
    <property type="entry name" value="Winged helix' DNA-binding domain"/>
    <property type="match status" value="1"/>
</dbReference>